<dbReference type="SMART" id="SM00052">
    <property type="entry name" value="EAL"/>
    <property type="match status" value="1"/>
</dbReference>
<organism evidence="4 5">
    <name type="scientific">Novosphingobium lindaniclasticum LE124</name>
    <dbReference type="NCBI Taxonomy" id="1096930"/>
    <lineage>
        <taxon>Bacteria</taxon>
        <taxon>Pseudomonadati</taxon>
        <taxon>Pseudomonadota</taxon>
        <taxon>Alphaproteobacteria</taxon>
        <taxon>Sphingomonadales</taxon>
        <taxon>Sphingomonadaceae</taxon>
        <taxon>Novosphingobium</taxon>
    </lineage>
</organism>
<dbReference type="PATRIC" id="fig|1096930.3.peg.1052"/>
<dbReference type="InterPro" id="IPR000160">
    <property type="entry name" value="GGDEF_dom"/>
</dbReference>
<dbReference type="SMART" id="SM00267">
    <property type="entry name" value="GGDEF"/>
    <property type="match status" value="1"/>
</dbReference>
<dbReference type="PROSITE" id="PS50883">
    <property type="entry name" value="EAL"/>
    <property type="match status" value="1"/>
</dbReference>
<dbReference type="Pfam" id="PF00990">
    <property type="entry name" value="GGDEF"/>
    <property type="match status" value="1"/>
</dbReference>
<gene>
    <name evidence="4" type="ORF">L284_05345</name>
</gene>
<keyword evidence="5" id="KW-1185">Reference proteome</keyword>
<dbReference type="PROSITE" id="PS50887">
    <property type="entry name" value="GGDEF"/>
    <property type="match status" value="1"/>
</dbReference>
<dbReference type="CDD" id="cd01948">
    <property type="entry name" value="EAL"/>
    <property type="match status" value="1"/>
</dbReference>
<dbReference type="EMBL" id="ATHL01000042">
    <property type="protein sequence ID" value="EQB18137.1"/>
    <property type="molecule type" value="Genomic_DNA"/>
</dbReference>
<evidence type="ECO:0000313" key="5">
    <source>
        <dbReference type="Proteomes" id="UP000015527"/>
    </source>
</evidence>
<dbReference type="CDD" id="cd01949">
    <property type="entry name" value="GGDEF"/>
    <property type="match status" value="1"/>
</dbReference>
<dbReference type="InterPro" id="IPR035919">
    <property type="entry name" value="EAL_sf"/>
</dbReference>
<dbReference type="GO" id="GO:0071111">
    <property type="term" value="F:cyclic-guanylate-specific phosphodiesterase activity"/>
    <property type="evidence" value="ECO:0007669"/>
    <property type="project" value="InterPro"/>
</dbReference>
<dbReference type="Pfam" id="PF00563">
    <property type="entry name" value="EAL"/>
    <property type="match status" value="1"/>
</dbReference>
<dbReference type="InterPro" id="IPR001633">
    <property type="entry name" value="EAL_dom"/>
</dbReference>
<feature type="region of interest" description="Disordered" evidence="1">
    <location>
        <begin position="1"/>
        <end position="35"/>
    </location>
</feature>
<evidence type="ECO:0000256" key="1">
    <source>
        <dbReference type="SAM" id="MobiDB-lite"/>
    </source>
</evidence>
<dbReference type="PANTHER" id="PTHR33121:SF70">
    <property type="entry name" value="SIGNALING PROTEIN YKOW"/>
    <property type="match status" value="1"/>
</dbReference>
<reference evidence="4 5" key="1">
    <citation type="journal article" date="2013" name="Genome Announc.">
        <title>Genome Sequence of Novosphingobium lindaniclasticum LE124T, Isolated from a Hexachlorocyclohexane Dumpsite.</title>
        <authorList>
            <person name="Saxena A."/>
            <person name="Nayyar N."/>
            <person name="Sangwan N."/>
            <person name="Kumari R."/>
            <person name="Khurana J.P."/>
            <person name="Lal R."/>
        </authorList>
    </citation>
    <scope>NUCLEOTIDE SEQUENCE [LARGE SCALE GENOMIC DNA]</scope>
    <source>
        <strain evidence="4 5">LE124</strain>
    </source>
</reference>
<proteinExistence type="predicted"/>
<dbReference type="PANTHER" id="PTHR33121">
    <property type="entry name" value="CYCLIC DI-GMP PHOSPHODIESTERASE PDEF"/>
    <property type="match status" value="1"/>
</dbReference>
<sequence length="474" mass="50219">MSDVPEGMMRIPNLLKPKGKRRSPSPAAGLAPSLSNARGSPLRLIEQALAGVQAASPQGAALAATDGGAGVDGNALSRPAVLLIVNLDRFKLINDLCGPAAGDRLIEIIHHRLTGILDRSPVIHLGADEFACLLTEPPSQDRAEQLAATLLAAIGDPVSLGRHMVHLTASIGIASGTSHVMAAEELLRAASIALSHAKDAGGGHILRFSPEMFSSLAERAALEEDLRGGLLRGEIRPYYQPIVALPSGEVMRFEALVRWHHPQRGMLGPGRFLSIAEDVGLDDDLLYAMARQSCRDGRDWPERIGLSLNMSPRQICNPCVVAQVMRIVFASGLAPERLTIEITEDAVIHNVAAAQAAVATLRQAGVGIALDDFGTGYASLSRICTLPLDMIKIDRTLVQSLDDDAGRKLVKVVMDLGQSLSMPVTAEGIETARQARDLTALGCTFGQGYLFGRPASARDTAELLASSEAVSIDC</sequence>
<comment type="caution">
    <text evidence="4">The sequence shown here is derived from an EMBL/GenBank/DDBJ whole genome shotgun (WGS) entry which is preliminary data.</text>
</comment>
<dbReference type="Proteomes" id="UP000015527">
    <property type="component" value="Unassembled WGS sequence"/>
</dbReference>
<dbReference type="SUPFAM" id="SSF141868">
    <property type="entry name" value="EAL domain-like"/>
    <property type="match status" value="1"/>
</dbReference>
<dbReference type="NCBIfam" id="TIGR00254">
    <property type="entry name" value="GGDEF"/>
    <property type="match status" value="1"/>
</dbReference>
<evidence type="ECO:0000313" key="4">
    <source>
        <dbReference type="EMBL" id="EQB18137.1"/>
    </source>
</evidence>
<dbReference type="SUPFAM" id="SSF55073">
    <property type="entry name" value="Nucleotide cyclase"/>
    <property type="match status" value="1"/>
</dbReference>
<dbReference type="Gene3D" id="3.20.20.450">
    <property type="entry name" value="EAL domain"/>
    <property type="match status" value="1"/>
</dbReference>
<dbReference type="eggNOG" id="COG5001">
    <property type="taxonomic scope" value="Bacteria"/>
</dbReference>
<dbReference type="AlphaFoldDB" id="T0HYI3"/>
<evidence type="ECO:0000259" key="3">
    <source>
        <dbReference type="PROSITE" id="PS50887"/>
    </source>
</evidence>
<protein>
    <recommendedName>
        <fullName evidence="6">Diguanylate cyclase</fullName>
    </recommendedName>
</protein>
<dbReference type="Gene3D" id="3.30.70.270">
    <property type="match status" value="1"/>
</dbReference>
<accession>T0HYI3</accession>
<dbReference type="InterPro" id="IPR043128">
    <property type="entry name" value="Rev_trsase/Diguanyl_cyclase"/>
</dbReference>
<evidence type="ECO:0008006" key="6">
    <source>
        <dbReference type="Google" id="ProtNLM"/>
    </source>
</evidence>
<feature type="domain" description="GGDEF" evidence="3">
    <location>
        <begin position="78"/>
        <end position="210"/>
    </location>
</feature>
<dbReference type="InterPro" id="IPR029787">
    <property type="entry name" value="Nucleotide_cyclase"/>
</dbReference>
<evidence type="ECO:0000259" key="2">
    <source>
        <dbReference type="PROSITE" id="PS50883"/>
    </source>
</evidence>
<dbReference type="InterPro" id="IPR050706">
    <property type="entry name" value="Cyclic-di-GMP_PDE-like"/>
</dbReference>
<feature type="domain" description="EAL" evidence="2">
    <location>
        <begin position="219"/>
        <end position="468"/>
    </location>
</feature>
<name>T0HYI3_9SPHN</name>